<evidence type="ECO:0000313" key="2">
    <source>
        <dbReference type="Proteomes" id="UP000276215"/>
    </source>
</evidence>
<name>A0A3N4JJM4_9PEZI</name>
<evidence type="ECO:0000313" key="1">
    <source>
        <dbReference type="EMBL" id="RPA94064.1"/>
    </source>
</evidence>
<organism evidence="1 2">
    <name type="scientific">Choiromyces venosus 120613-1</name>
    <dbReference type="NCBI Taxonomy" id="1336337"/>
    <lineage>
        <taxon>Eukaryota</taxon>
        <taxon>Fungi</taxon>
        <taxon>Dikarya</taxon>
        <taxon>Ascomycota</taxon>
        <taxon>Pezizomycotina</taxon>
        <taxon>Pezizomycetes</taxon>
        <taxon>Pezizales</taxon>
        <taxon>Tuberaceae</taxon>
        <taxon>Choiromyces</taxon>
    </lineage>
</organism>
<dbReference type="Proteomes" id="UP000276215">
    <property type="component" value="Unassembled WGS sequence"/>
</dbReference>
<dbReference type="EMBL" id="ML120443">
    <property type="protein sequence ID" value="RPA94064.1"/>
    <property type="molecule type" value="Genomic_DNA"/>
</dbReference>
<sequence length="201" mass="21697">MVNVRISVRKEAEEERQEARSLLSGPIISAETESGTEVGNGTWAVNSEGTKWVTVGLNKGSDGGVEHVKNVARGPSRDNGVPAVSNPAVSLILAQRVVALATPEVAHVIWSRPGLPFESLISRRGIDAPVGTMGCHSAGTVSYKRTSTFSREERIPERLRGTRRVAPYRPNVSPPTLVKEDSWASQETFSVPLSLRTPAVY</sequence>
<accession>A0A3N4JJM4</accession>
<keyword evidence="2" id="KW-1185">Reference proteome</keyword>
<protein>
    <submittedName>
        <fullName evidence="1">Uncharacterized protein</fullName>
    </submittedName>
</protein>
<gene>
    <name evidence="1" type="ORF">L873DRAFT_1793207</name>
</gene>
<reference evidence="1 2" key="1">
    <citation type="journal article" date="2018" name="Nat. Ecol. Evol.">
        <title>Pezizomycetes genomes reveal the molecular basis of ectomycorrhizal truffle lifestyle.</title>
        <authorList>
            <person name="Murat C."/>
            <person name="Payen T."/>
            <person name="Noel B."/>
            <person name="Kuo A."/>
            <person name="Morin E."/>
            <person name="Chen J."/>
            <person name="Kohler A."/>
            <person name="Krizsan K."/>
            <person name="Balestrini R."/>
            <person name="Da Silva C."/>
            <person name="Montanini B."/>
            <person name="Hainaut M."/>
            <person name="Levati E."/>
            <person name="Barry K.W."/>
            <person name="Belfiori B."/>
            <person name="Cichocki N."/>
            <person name="Clum A."/>
            <person name="Dockter R.B."/>
            <person name="Fauchery L."/>
            <person name="Guy J."/>
            <person name="Iotti M."/>
            <person name="Le Tacon F."/>
            <person name="Lindquist E.A."/>
            <person name="Lipzen A."/>
            <person name="Malagnac F."/>
            <person name="Mello A."/>
            <person name="Molinier V."/>
            <person name="Miyauchi S."/>
            <person name="Poulain J."/>
            <person name="Riccioni C."/>
            <person name="Rubini A."/>
            <person name="Sitrit Y."/>
            <person name="Splivallo R."/>
            <person name="Traeger S."/>
            <person name="Wang M."/>
            <person name="Zifcakova L."/>
            <person name="Wipf D."/>
            <person name="Zambonelli A."/>
            <person name="Paolocci F."/>
            <person name="Nowrousian M."/>
            <person name="Ottonello S."/>
            <person name="Baldrian P."/>
            <person name="Spatafora J.W."/>
            <person name="Henrissat B."/>
            <person name="Nagy L.G."/>
            <person name="Aury J.M."/>
            <person name="Wincker P."/>
            <person name="Grigoriev I.V."/>
            <person name="Bonfante P."/>
            <person name="Martin F.M."/>
        </authorList>
    </citation>
    <scope>NUCLEOTIDE SEQUENCE [LARGE SCALE GENOMIC DNA]</scope>
    <source>
        <strain evidence="1 2">120613-1</strain>
    </source>
</reference>
<dbReference type="AlphaFoldDB" id="A0A3N4JJM4"/>
<proteinExistence type="predicted"/>